<evidence type="ECO:0000256" key="1">
    <source>
        <dbReference type="SAM" id="SignalP"/>
    </source>
</evidence>
<evidence type="ECO:0000259" key="2">
    <source>
        <dbReference type="Pfam" id="PF17751"/>
    </source>
</evidence>
<dbReference type="Gene3D" id="2.60.40.2840">
    <property type="match status" value="1"/>
</dbReference>
<feature type="domain" description="SKICH" evidence="2">
    <location>
        <begin position="36"/>
        <end position="112"/>
    </location>
</feature>
<reference evidence="3" key="1">
    <citation type="submission" date="2020-01" db="EMBL/GenBank/DDBJ databases">
        <authorList>
            <person name="Meier V. D."/>
            <person name="Meier V D."/>
        </authorList>
    </citation>
    <scope>NUCLEOTIDE SEQUENCE</scope>
    <source>
        <strain evidence="3">HLG_WM_MAG_03</strain>
    </source>
</reference>
<dbReference type="AlphaFoldDB" id="A0A6S6S5V9"/>
<keyword evidence="1" id="KW-0732">Signal</keyword>
<sequence>MLKKLLTSLILLSSFSMAIELELINPGQYANGTSNIEIIFNNYEEYQAKKNSTDWIGVYKKGASRDWENVLTWAWVKDLPGSGDRYYAHKFSDTHFTEPGEYEVRYFENNSYDIEKSISFTIKKVESYLLGLRVSTYADLRQTVLLRGFDGKNIIPAEKDWVGIYKINDDNTWENVIQWAWAKELKDNYYLLQLNLDKLEEGVQYEARYFLNNSFATYKKSQPFYVGELPEDEKEIVFSTKFYNGALRVSLDQFLDFREELSKTWVGVFKKDVPYKNYENLIAWTYVNEVNRASTNTLKILKPELLINGEEYQTVYFNNDSYTQLGKAFIFTLEGYN</sequence>
<gene>
    <name evidence="3" type="ORF">HELGO_WM27966</name>
</gene>
<feature type="chain" id="PRO_5028175161" description="SKICH domain-containing protein" evidence="1">
    <location>
        <begin position="19"/>
        <end position="337"/>
    </location>
</feature>
<evidence type="ECO:0000313" key="3">
    <source>
        <dbReference type="EMBL" id="CAA6798557.1"/>
    </source>
</evidence>
<name>A0A6S6S5V9_9BACT</name>
<dbReference type="EMBL" id="CACVAR010000009">
    <property type="protein sequence ID" value="CAA6798557.1"/>
    <property type="molecule type" value="Genomic_DNA"/>
</dbReference>
<accession>A0A6S6S5V9</accession>
<proteinExistence type="predicted"/>
<feature type="signal peptide" evidence="1">
    <location>
        <begin position="1"/>
        <end position="18"/>
    </location>
</feature>
<protein>
    <recommendedName>
        <fullName evidence="2">SKICH domain-containing protein</fullName>
    </recommendedName>
</protein>
<organism evidence="3">
    <name type="scientific">uncultured Sulfurovum sp</name>
    <dbReference type="NCBI Taxonomy" id="269237"/>
    <lineage>
        <taxon>Bacteria</taxon>
        <taxon>Pseudomonadati</taxon>
        <taxon>Campylobacterota</taxon>
        <taxon>Epsilonproteobacteria</taxon>
        <taxon>Campylobacterales</taxon>
        <taxon>Sulfurovaceae</taxon>
        <taxon>Sulfurovum</taxon>
        <taxon>environmental samples</taxon>
    </lineage>
</organism>
<dbReference type="Pfam" id="PF17751">
    <property type="entry name" value="SKICH"/>
    <property type="match status" value="1"/>
</dbReference>
<dbReference type="InterPro" id="IPR041611">
    <property type="entry name" value="SKICH"/>
</dbReference>